<feature type="domain" description="Fibronectin type-III" evidence="1">
    <location>
        <begin position="307"/>
        <end position="426"/>
    </location>
</feature>
<reference evidence="2" key="1">
    <citation type="submission" date="2021-02" db="EMBL/GenBank/DDBJ databases">
        <authorList>
            <person name="Palmer J.M."/>
        </authorList>
    </citation>
    <scope>NUCLEOTIDE SEQUENCE</scope>
    <source>
        <strain evidence="2">SCRP734</strain>
    </source>
</reference>
<dbReference type="SMART" id="SM00060">
    <property type="entry name" value="FN3"/>
    <property type="match status" value="1"/>
</dbReference>
<keyword evidence="3" id="KW-1185">Reference proteome</keyword>
<dbReference type="InterPro" id="IPR003961">
    <property type="entry name" value="FN3_dom"/>
</dbReference>
<gene>
    <name evidence="2" type="ORF">PHYPSEUDO_004544</name>
</gene>
<dbReference type="PROSITE" id="PS50096">
    <property type="entry name" value="IQ"/>
    <property type="match status" value="1"/>
</dbReference>
<evidence type="ECO:0000259" key="1">
    <source>
        <dbReference type="PROSITE" id="PS50853"/>
    </source>
</evidence>
<comment type="caution">
    <text evidence="2">The sequence shown here is derived from an EMBL/GenBank/DDBJ whole genome shotgun (WGS) entry which is preliminary data.</text>
</comment>
<proteinExistence type="predicted"/>
<dbReference type="CDD" id="cd00063">
    <property type="entry name" value="FN3"/>
    <property type="match status" value="1"/>
</dbReference>
<accession>A0A8T1WKS8</accession>
<sequence>MSLFDSLVDQHFNHFSRRGSKLLLNPSVIEFQDTMNELKKICAEEPDSSFFMCLSTHGARVTRGTNEGSYVLFSETRLSSEEELILTAIHERELAQMINDIPCKNKFVALELCQTQEPKDKIIDDAETIRHRIHPQFFSQLYKKIVQLRLQSLREPGVRLPSIEEINEEAVRTNPNLLNLVMMESCDVKTEVPVRANEERVSNFLLRFRDAFRGAAIIPKLEEENGFEQGPRPLLFAMEVLQYVSRSIREDAAKHNALVHAEYMSQVRTRYEQAAEFQDITHTPSVLGAEHAIDFGLGETPEPPTESPTPPSFVSSTLNSISLTWNFNSPASNAELPTVLGFHIQRRGFGRACVDGAGIASVWKRAGAFQVSSYEEVVRKGMIPPSAVTVYGLTTDTAYCFRARARTAGGWGPFSAPTTGYRTLSASSTLNQHETCRLAAIREGAKGIAELMNKHKNAGAVQRHGAEILATMAIKGTPSVRGRNAVIRSLEPTDLPVVVTVRNAMLKFKKDRHLQQQGCLLFGRLAGSSPSWRTALQSVGSPSISSILQAIAARTERDYNSELTRAATWALEQVQVGSESSRQKPRHELNDHQAATRLQGLYRCRKAREDVRALARSVYAQAIDPTTGMTYVFNTQTGATFWELPQFAS</sequence>
<protein>
    <recommendedName>
        <fullName evidence="1">Fibronectin type-III domain-containing protein</fullName>
    </recommendedName>
</protein>
<evidence type="ECO:0000313" key="2">
    <source>
        <dbReference type="EMBL" id="KAG7393781.1"/>
    </source>
</evidence>
<dbReference type="EMBL" id="JAGDFM010000002">
    <property type="protein sequence ID" value="KAG7393781.1"/>
    <property type="molecule type" value="Genomic_DNA"/>
</dbReference>
<dbReference type="OrthoDB" id="64753at2759"/>
<evidence type="ECO:0000313" key="3">
    <source>
        <dbReference type="Proteomes" id="UP000694044"/>
    </source>
</evidence>
<name>A0A8T1WKS8_9STRA</name>
<dbReference type="Proteomes" id="UP000694044">
    <property type="component" value="Unassembled WGS sequence"/>
</dbReference>
<dbReference type="AlphaFoldDB" id="A0A8T1WKS8"/>
<organism evidence="2 3">
    <name type="scientific">Phytophthora pseudosyringae</name>
    <dbReference type="NCBI Taxonomy" id="221518"/>
    <lineage>
        <taxon>Eukaryota</taxon>
        <taxon>Sar</taxon>
        <taxon>Stramenopiles</taxon>
        <taxon>Oomycota</taxon>
        <taxon>Peronosporomycetes</taxon>
        <taxon>Peronosporales</taxon>
        <taxon>Peronosporaceae</taxon>
        <taxon>Phytophthora</taxon>
    </lineage>
</organism>
<dbReference type="PROSITE" id="PS50853">
    <property type="entry name" value="FN3"/>
    <property type="match status" value="1"/>
</dbReference>